<dbReference type="EMBL" id="WKPJ01000001">
    <property type="protein sequence ID" value="MSA88026.1"/>
    <property type="molecule type" value="Genomic_DNA"/>
</dbReference>
<feature type="domain" description="Peptidoglycan binding-like" evidence="1">
    <location>
        <begin position="356"/>
        <end position="416"/>
    </location>
</feature>
<dbReference type="InterPro" id="IPR052905">
    <property type="entry name" value="LD-transpeptidase_YkuD-like"/>
</dbReference>
<name>A0A6N7S3Y6_9FIRM</name>
<evidence type="ECO:0000313" key="3">
    <source>
        <dbReference type="EMBL" id="MSC31822.1"/>
    </source>
</evidence>
<organism evidence="2 4">
    <name type="scientific">Holdemania massiliensis</name>
    <dbReference type="NCBI Taxonomy" id="1468449"/>
    <lineage>
        <taxon>Bacteria</taxon>
        <taxon>Bacillati</taxon>
        <taxon>Bacillota</taxon>
        <taxon>Erysipelotrichia</taxon>
        <taxon>Erysipelotrichales</taxon>
        <taxon>Erysipelotrichaceae</taxon>
        <taxon>Holdemania</taxon>
    </lineage>
</organism>
<evidence type="ECO:0000313" key="4">
    <source>
        <dbReference type="Proteomes" id="UP000433575"/>
    </source>
</evidence>
<proteinExistence type="predicted"/>
<sequence length="649" mass="72144">MHIVAMEVTAMQYGTLIVEVTVAQQALPIEGAEIIVTNDDQSVDLHLSSGANGKSPVIRIEAPDRELSLNPNNQDIPYAKVHVTVAKAGFATRTFRNVQIFAQEEALLQVDLLSTDEELAAQFEEYLEIPEHALTRAMARSCGCSRGGCCGFSDSVSAGDAEESIAPYVLDYPIIPKYVTVHLGRPTASAQNVTVTFKDYIKNVASSEIYPTWPEQSLRANIYCQISLCLNRVYTEWYRSRGYSFDITNSTAFDQYFVYGRDIFTSISKVVDDIFNEYIRKVNTVNPYYAEYCDGRQVWCKGLKQWGTVDLANKGYNAFEILQNYYGQDIELIDTNRIEGVSGSFPGLNLQRGVRSDSVAIIQNQLNRIAVNYPNITPTYPVDGIFGSGTENAVKAFQRQFSLTADGIVGKATWYKISYIYVAVKKLAELTSEGVEERLPGVYPGRAIRQGDRNVYVQEIQFYLQKIALFTSRVPTVKIDSSFGATTKAAVVAFQRLAGISADGIVGRQTWDILVRAYRETQAIQPPSAQMIPPYPGTALRLGSRGENVSIVQWSLNIINQGWGVTNQLSVDGIFGSGTEAAVIAFQRRVGLTADGVVGRQTWNAMSEQYSIATNNAVALSEQNFELYRFLYENYTSLMYAMDNHQPNL</sequence>
<dbReference type="Proteomes" id="UP000433575">
    <property type="component" value="Unassembled WGS sequence"/>
</dbReference>
<dbReference type="Proteomes" id="UP000480929">
    <property type="component" value="Unassembled WGS sequence"/>
</dbReference>
<gene>
    <name evidence="3" type="ORF">GKD88_01605</name>
    <name evidence="2" type="ORF">GKE08_01595</name>
</gene>
<feature type="domain" description="Peptidoglycan binding-like" evidence="1">
    <location>
        <begin position="457"/>
        <end position="514"/>
    </location>
</feature>
<dbReference type="AlphaFoldDB" id="A0A6N7S3Y6"/>
<dbReference type="PANTHER" id="PTHR41533">
    <property type="entry name" value="L,D-TRANSPEPTIDASE HI_1667-RELATED"/>
    <property type="match status" value="1"/>
</dbReference>
<accession>A0A6N7S3Y6</accession>
<dbReference type="PANTHER" id="PTHR41533:SF1">
    <property type="entry name" value="L,D-TRANSPEPTIDASE YCBB-RELATED"/>
    <property type="match status" value="1"/>
</dbReference>
<evidence type="ECO:0000313" key="5">
    <source>
        <dbReference type="Proteomes" id="UP000480929"/>
    </source>
</evidence>
<dbReference type="InterPro" id="IPR002477">
    <property type="entry name" value="Peptidoglycan-bd-like"/>
</dbReference>
<dbReference type="Gene3D" id="1.10.101.10">
    <property type="entry name" value="PGBD-like superfamily/PGBD"/>
    <property type="match status" value="3"/>
</dbReference>
<keyword evidence="5" id="KW-1185">Reference proteome</keyword>
<dbReference type="InterPro" id="IPR036365">
    <property type="entry name" value="PGBD-like_sf"/>
</dbReference>
<dbReference type="Pfam" id="PF01471">
    <property type="entry name" value="PG_binding_1"/>
    <property type="match status" value="3"/>
</dbReference>
<comment type="caution">
    <text evidence="2">The sequence shown here is derived from an EMBL/GenBank/DDBJ whole genome shotgun (WGS) entry which is preliminary data.</text>
</comment>
<dbReference type="InterPro" id="IPR036366">
    <property type="entry name" value="PGBDSf"/>
</dbReference>
<dbReference type="EMBL" id="WKPI01000001">
    <property type="protein sequence ID" value="MSC31822.1"/>
    <property type="molecule type" value="Genomic_DNA"/>
</dbReference>
<dbReference type="OrthoDB" id="9811296at2"/>
<evidence type="ECO:0000313" key="2">
    <source>
        <dbReference type="EMBL" id="MSA88026.1"/>
    </source>
</evidence>
<feature type="domain" description="Peptidoglycan binding-like" evidence="1">
    <location>
        <begin position="545"/>
        <end position="606"/>
    </location>
</feature>
<evidence type="ECO:0000259" key="1">
    <source>
        <dbReference type="Pfam" id="PF01471"/>
    </source>
</evidence>
<reference evidence="4 5" key="1">
    <citation type="journal article" date="2019" name="Nat. Med.">
        <title>A library of human gut bacterial isolates paired with longitudinal multiomics data enables mechanistic microbiome research.</title>
        <authorList>
            <person name="Poyet M."/>
            <person name="Groussin M."/>
            <person name="Gibbons S.M."/>
            <person name="Avila-Pacheco J."/>
            <person name="Jiang X."/>
            <person name="Kearney S.M."/>
            <person name="Perrotta A.R."/>
            <person name="Berdy B."/>
            <person name="Zhao S."/>
            <person name="Lieberman T.D."/>
            <person name="Swanson P.K."/>
            <person name="Smith M."/>
            <person name="Roesemann S."/>
            <person name="Alexander J.E."/>
            <person name="Rich S.A."/>
            <person name="Livny J."/>
            <person name="Vlamakis H."/>
            <person name="Clish C."/>
            <person name="Bullock K."/>
            <person name="Deik A."/>
            <person name="Scott J."/>
            <person name="Pierce K.A."/>
            <person name="Xavier R.J."/>
            <person name="Alm E.J."/>
        </authorList>
    </citation>
    <scope>NUCLEOTIDE SEQUENCE [LARGE SCALE GENOMIC DNA]</scope>
    <source>
        <strain evidence="2 4">BIOML-A4</strain>
        <strain evidence="3 5">BIOML-A5</strain>
    </source>
</reference>
<dbReference type="SUPFAM" id="SSF47090">
    <property type="entry name" value="PGBD-like"/>
    <property type="match status" value="3"/>
</dbReference>
<protein>
    <submittedName>
        <fullName evidence="2">Spore cortex-lytic protein</fullName>
    </submittedName>
</protein>